<protein>
    <submittedName>
        <fullName evidence="2">Putative secreted protein</fullName>
    </submittedName>
</protein>
<keyword evidence="1" id="KW-0812">Transmembrane</keyword>
<reference evidence="2" key="1">
    <citation type="submission" date="2018-01" db="EMBL/GenBank/DDBJ databases">
        <title>An insight into the sialome of Amazonian anophelines.</title>
        <authorList>
            <person name="Ribeiro J.M."/>
            <person name="Scarpassa V."/>
            <person name="Calvo E."/>
        </authorList>
    </citation>
    <scope>NUCLEOTIDE SEQUENCE</scope>
</reference>
<dbReference type="EMBL" id="GGFL01012507">
    <property type="protein sequence ID" value="MBW76685.1"/>
    <property type="molecule type" value="Transcribed_RNA"/>
</dbReference>
<accession>A0A2M4DGM9</accession>
<name>A0A2M4DGM9_ANODA</name>
<organism evidence="2">
    <name type="scientific">Anopheles darlingi</name>
    <name type="common">Mosquito</name>
    <dbReference type="NCBI Taxonomy" id="43151"/>
    <lineage>
        <taxon>Eukaryota</taxon>
        <taxon>Metazoa</taxon>
        <taxon>Ecdysozoa</taxon>
        <taxon>Arthropoda</taxon>
        <taxon>Hexapoda</taxon>
        <taxon>Insecta</taxon>
        <taxon>Pterygota</taxon>
        <taxon>Neoptera</taxon>
        <taxon>Endopterygota</taxon>
        <taxon>Diptera</taxon>
        <taxon>Nematocera</taxon>
        <taxon>Culicoidea</taxon>
        <taxon>Culicidae</taxon>
        <taxon>Anophelinae</taxon>
        <taxon>Anopheles</taxon>
    </lineage>
</organism>
<keyword evidence="1" id="KW-0472">Membrane</keyword>
<keyword evidence="1" id="KW-1133">Transmembrane helix</keyword>
<evidence type="ECO:0000256" key="1">
    <source>
        <dbReference type="SAM" id="Phobius"/>
    </source>
</evidence>
<proteinExistence type="predicted"/>
<evidence type="ECO:0000313" key="2">
    <source>
        <dbReference type="EMBL" id="MBW76685.1"/>
    </source>
</evidence>
<feature type="transmembrane region" description="Helical" evidence="1">
    <location>
        <begin position="6"/>
        <end position="26"/>
    </location>
</feature>
<dbReference type="AlphaFoldDB" id="A0A2M4DGM9"/>
<sequence length="68" mass="7570">MFRCFVYGVVSCGFLIGVGLWSFFIGSYSSSITSVFSDNFSEPFLRHSDANFSHVRMSSFGETTSECT</sequence>